<accession>H1DH20</accession>
<keyword evidence="2" id="KW-1185">Reference proteome</keyword>
<sequence length="66" mass="7952">MRFSAEAKAWAGWIDKKENLRLLRYKGYGLIALNYQSADERLWCSLILYPRNKFINFNTIVEFNYK</sequence>
<dbReference type="STRING" id="742817.HMPREF9449_01556"/>
<name>H1DH20_9BACT</name>
<proteinExistence type="predicted"/>
<evidence type="ECO:0000313" key="2">
    <source>
        <dbReference type="Proteomes" id="UP000004892"/>
    </source>
</evidence>
<dbReference type="EMBL" id="ADMC01000022">
    <property type="protein sequence ID" value="EHP47703.1"/>
    <property type="molecule type" value="Genomic_DNA"/>
</dbReference>
<dbReference type="Proteomes" id="UP000004892">
    <property type="component" value="Unassembled WGS sequence"/>
</dbReference>
<comment type="caution">
    <text evidence="1">The sequence shown here is derived from an EMBL/GenBank/DDBJ whole genome shotgun (WGS) entry which is preliminary data.</text>
</comment>
<dbReference type="HOGENOM" id="CLU_2826891_0_0_10"/>
<evidence type="ECO:0000313" key="1">
    <source>
        <dbReference type="EMBL" id="EHP47703.1"/>
    </source>
</evidence>
<dbReference type="eggNOG" id="COG2829">
    <property type="taxonomic scope" value="Bacteria"/>
</dbReference>
<dbReference type="PATRIC" id="fig|742817.3.peg.1657"/>
<organism evidence="1 2">
    <name type="scientific">Odoribacter laneus YIT 12061</name>
    <dbReference type="NCBI Taxonomy" id="742817"/>
    <lineage>
        <taxon>Bacteria</taxon>
        <taxon>Pseudomonadati</taxon>
        <taxon>Bacteroidota</taxon>
        <taxon>Bacteroidia</taxon>
        <taxon>Bacteroidales</taxon>
        <taxon>Odoribacteraceae</taxon>
        <taxon>Odoribacter</taxon>
    </lineage>
</organism>
<protein>
    <submittedName>
        <fullName evidence="1">Uncharacterized protein</fullName>
    </submittedName>
</protein>
<reference evidence="1 2" key="1">
    <citation type="submission" date="2012-01" db="EMBL/GenBank/DDBJ databases">
        <title>The Genome Sequence of Odoribacter laneus YIT 12061.</title>
        <authorList>
            <consortium name="The Broad Institute Genome Sequencing Platform"/>
            <person name="Earl A."/>
            <person name="Ward D."/>
            <person name="Feldgarden M."/>
            <person name="Gevers D."/>
            <person name="Morotomi M."/>
            <person name="Young S.K."/>
            <person name="Zeng Q."/>
            <person name="Gargeya S."/>
            <person name="Fitzgerald M."/>
            <person name="Haas B."/>
            <person name="Abouelleil A."/>
            <person name="Alvarado L."/>
            <person name="Arachchi H.M."/>
            <person name="Berlin A."/>
            <person name="Chapman S.B."/>
            <person name="Gearin G."/>
            <person name="Goldberg J."/>
            <person name="Griggs A."/>
            <person name="Gujja S."/>
            <person name="Hansen M."/>
            <person name="Heiman D."/>
            <person name="Howarth C."/>
            <person name="Larimer J."/>
            <person name="Lui A."/>
            <person name="MacDonald P.J.P."/>
            <person name="McCowen C."/>
            <person name="Montmayeur A."/>
            <person name="Murphy C."/>
            <person name="Neiman D."/>
            <person name="Pearson M."/>
            <person name="Priest M."/>
            <person name="Roberts A."/>
            <person name="Saif S."/>
            <person name="Shea T."/>
            <person name="Sisk P."/>
            <person name="Stolte C."/>
            <person name="Sykes S."/>
            <person name="Wortman J."/>
            <person name="Nusbaum C."/>
            <person name="Birren B."/>
        </authorList>
    </citation>
    <scope>NUCLEOTIDE SEQUENCE [LARGE SCALE GENOMIC DNA]</scope>
    <source>
        <strain evidence="1 2">YIT 12061</strain>
    </source>
</reference>
<dbReference type="AlphaFoldDB" id="H1DH20"/>
<gene>
    <name evidence="1" type="ORF">HMPREF9449_01556</name>
</gene>